<dbReference type="HOGENOM" id="CLU_091694_1_0_10"/>
<dbReference type="eggNOG" id="ENOG502ZCCU">
    <property type="taxonomic scope" value="Bacteria"/>
</dbReference>
<reference evidence="2 3" key="1">
    <citation type="journal article" date="2007" name="Nature">
        <title>Light stimulates growth of proteorhodopsin-containing marine Flavobacteria.</title>
        <authorList>
            <person name="Gomez-Consarnau L."/>
            <person name="Gonzalez J.M."/>
            <person name="Coll-Llado M."/>
            <person name="Gourdon P."/>
            <person name="Pascher T."/>
            <person name="Neutze R."/>
            <person name="Pedros-Alio C."/>
            <person name="Pinhassi J."/>
        </authorList>
    </citation>
    <scope>NUCLEOTIDE SEQUENCE [LARGE SCALE GENOMIC DNA]</scope>
    <source>
        <strain evidence="2 3">MED217</strain>
    </source>
</reference>
<dbReference type="AlphaFoldDB" id="A3XG48"/>
<dbReference type="InterPro" id="IPR045749">
    <property type="entry name" value="DUF6090"/>
</dbReference>
<proteinExistence type="predicted"/>
<sequence length="255" mass="29390">MKFFRKIRLNLLAKQKFSKYLIYALGEIILVVIGILIALAIDNSNQNRINNDNENIYLLGLEQEFQASKTKLTELIAVNQTNYSGSKKILNYMLNTQSAPTEGEFSRLLYNTFSKDIRFNPNNSLLQEMINSGNLKNLSDPELRKKLTNWIATLEDISRQENDLSVQREKVLDMFRTHDTSLRTIFEQTGVNDILELPKSATSLSNLHLLESTTFENNILMFMLTSYSTEQAHYLPLLDDLDTILSTIQKQIRRS</sequence>
<protein>
    <submittedName>
        <fullName evidence="2">Uncharacterized protein</fullName>
    </submittedName>
</protein>
<keyword evidence="1" id="KW-0812">Transmembrane</keyword>
<organism evidence="2 3">
    <name type="scientific">Leeuwenhoekiella blandensis (strain CECT 7118 / CCUG 51940 / KCTC 22103 / MED217)</name>
    <name type="common">Flavobacterium sp. (strain MED217)</name>
    <dbReference type="NCBI Taxonomy" id="398720"/>
    <lineage>
        <taxon>Bacteria</taxon>
        <taxon>Pseudomonadati</taxon>
        <taxon>Bacteroidota</taxon>
        <taxon>Flavobacteriia</taxon>
        <taxon>Flavobacteriales</taxon>
        <taxon>Flavobacteriaceae</taxon>
        <taxon>Leeuwenhoekiella</taxon>
    </lineage>
</organism>
<dbReference type="Pfam" id="PF19578">
    <property type="entry name" value="DUF6090"/>
    <property type="match status" value="1"/>
</dbReference>
<keyword evidence="1" id="KW-0472">Membrane</keyword>
<accession>A3XG48</accession>
<feature type="transmembrane region" description="Helical" evidence="1">
    <location>
        <begin position="20"/>
        <end position="41"/>
    </location>
</feature>
<dbReference type="RefSeq" id="WP_009781384.1">
    <property type="nucleotide sequence ID" value="NZ_CH672395.1"/>
</dbReference>
<name>A3XG48_LEEBM</name>
<dbReference type="Proteomes" id="UP000001601">
    <property type="component" value="Unassembled WGS sequence"/>
</dbReference>
<keyword evidence="1" id="KW-1133">Transmembrane helix</keyword>
<dbReference type="OrthoDB" id="821805at2"/>
<keyword evidence="3" id="KW-1185">Reference proteome</keyword>
<evidence type="ECO:0000313" key="2">
    <source>
        <dbReference type="EMBL" id="EAQ50901.1"/>
    </source>
</evidence>
<comment type="caution">
    <text evidence="2">The sequence shown here is derived from an EMBL/GenBank/DDBJ whole genome shotgun (WGS) entry which is preliminary data.</text>
</comment>
<dbReference type="STRING" id="398720.MED217_15200"/>
<evidence type="ECO:0000256" key="1">
    <source>
        <dbReference type="SAM" id="Phobius"/>
    </source>
</evidence>
<gene>
    <name evidence="2" type="ORF">MED217_15200</name>
</gene>
<evidence type="ECO:0000313" key="3">
    <source>
        <dbReference type="Proteomes" id="UP000001601"/>
    </source>
</evidence>
<dbReference type="EMBL" id="AANC01000001">
    <property type="protein sequence ID" value="EAQ50901.1"/>
    <property type="molecule type" value="Genomic_DNA"/>
</dbReference>